<dbReference type="KEGG" id="sse:Ssed_2196"/>
<name>A8FVD2_SHESH</name>
<gene>
    <name evidence="1" type="ordered locus">Ssed_2196</name>
</gene>
<dbReference type="Gene3D" id="3.40.50.300">
    <property type="entry name" value="P-loop containing nucleotide triphosphate hydrolases"/>
    <property type="match status" value="1"/>
</dbReference>
<dbReference type="Proteomes" id="UP000002015">
    <property type="component" value="Chromosome"/>
</dbReference>
<reference evidence="1 2" key="1">
    <citation type="submission" date="2007-08" db="EMBL/GenBank/DDBJ databases">
        <title>Complete sequence of Shewanella sediminis HAW-EB3.</title>
        <authorList>
            <consortium name="US DOE Joint Genome Institute"/>
            <person name="Copeland A."/>
            <person name="Lucas S."/>
            <person name="Lapidus A."/>
            <person name="Barry K."/>
            <person name="Glavina del Rio T."/>
            <person name="Dalin E."/>
            <person name="Tice H."/>
            <person name="Pitluck S."/>
            <person name="Chertkov O."/>
            <person name="Brettin T."/>
            <person name="Bruce D."/>
            <person name="Detter J.C."/>
            <person name="Han C."/>
            <person name="Schmutz J."/>
            <person name="Larimer F."/>
            <person name="Land M."/>
            <person name="Hauser L."/>
            <person name="Kyrpides N."/>
            <person name="Kim E."/>
            <person name="Zhao J.-S."/>
            <person name="Richardson P."/>
        </authorList>
    </citation>
    <scope>NUCLEOTIDE SEQUENCE [LARGE SCALE GENOMIC DNA]</scope>
    <source>
        <strain evidence="1 2">HAW-EB3</strain>
    </source>
</reference>
<keyword evidence="2" id="KW-1185">Reference proteome</keyword>
<evidence type="ECO:0000313" key="1">
    <source>
        <dbReference type="EMBL" id="ABV36805.1"/>
    </source>
</evidence>
<sequence length="233" mass="26172">MAINPNNKHDNLHTCYCGASGSGKTVAVKLAGLVGRNAAIFDPYGDYRMGKLKALSGLGKGRKVHHYKTRNNFLKYFIQAWSSGKTFAVAYQPNVSAEKLRDEALWFAGIMWAASDGNRVLDVIFEELGKYTETSGADRSKLGEIASGGRKFGLIAHWVFQRPSEVPKTMIANATRHFIGEQQAMVDARRWQDELDCPMTEIINLGKLNKKREKHFLYKTKGIGNYQNKVYTF</sequence>
<dbReference type="HOGENOM" id="CLU_106326_0_0_6"/>
<dbReference type="SUPFAM" id="SSF52540">
    <property type="entry name" value="P-loop containing nucleoside triphosphate hydrolases"/>
    <property type="match status" value="1"/>
</dbReference>
<proteinExistence type="predicted"/>
<evidence type="ECO:0000313" key="2">
    <source>
        <dbReference type="Proteomes" id="UP000002015"/>
    </source>
</evidence>
<protein>
    <recommendedName>
        <fullName evidence="3">Helicase HerA central domain-containing protein</fullName>
    </recommendedName>
</protein>
<accession>A8FVD2</accession>
<organism evidence="1 2">
    <name type="scientific">Shewanella sediminis (strain HAW-EB3)</name>
    <dbReference type="NCBI Taxonomy" id="425104"/>
    <lineage>
        <taxon>Bacteria</taxon>
        <taxon>Pseudomonadati</taxon>
        <taxon>Pseudomonadota</taxon>
        <taxon>Gammaproteobacteria</taxon>
        <taxon>Alteromonadales</taxon>
        <taxon>Shewanellaceae</taxon>
        <taxon>Shewanella</taxon>
    </lineage>
</organism>
<dbReference type="EMBL" id="CP000821">
    <property type="protein sequence ID" value="ABV36805.1"/>
    <property type="molecule type" value="Genomic_DNA"/>
</dbReference>
<evidence type="ECO:0008006" key="3">
    <source>
        <dbReference type="Google" id="ProtNLM"/>
    </source>
</evidence>
<dbReference type="AlphaFoldDB" id="A8FVD2"/>
<dbReference type="RefSeq" id="WP_012142540.1">
    <property type="nucleotide sequence ID" value="NC_009831.1"/>
</dbReference>
<dbReference type="STRING" id="425104.Ssed_2196"/>
<dbReference type="eggNOG" id="COG0433">
    <property type="taxonomic scope" value="Bacteria"/>
</dbReference>
<dbReference type="InterPro" id="IPR027417">
    <property type="entry name" value="P-loop_NTPase"/>
</dbReference>